<dbReference type="InterPro" id="IPR016187">
    <property type="entry name" value="CTDL_fold"/>
</dbReference>
<dbReference type="STRING" id="1479485.DA73_0227905"/>
<evidence type="ECO:0000259" key="2">
    <source>
        <dbReference type="Pfam" id="PF03781"/>
    </source>
</evidence>
<dbReference type="InterPro" id="IPR005532">
    <property type="entry name" value="SUMF_dom"/>
</dbReference>
<feature type="domain" description="Sulfatase-modifying factor enzyme-like" evidence="2">
    <location>
        <begin position="140"/>
        <end position="365"/>
    </location>
</feature>
<dbReference type="InterPro" id="IPR042095">
    <property type="entry name" value="SUMF_sf"/>
</dbReference>
<evidence type="ECO:0000313" key="3">
    <source>
        <dbReference type="EMBL" id="KAF3883741.1"/>
    </source>
</evidence>
<dbReference type="PANTHER" id="PTHR23150:SF35">
    <property type="entry name" value="BLL6746 PROTEIN"/>
    <property type="match status" value="1"/>
</dbReference>
<dbReference type="SUPFAM" id="SSF56436">
    <property type="entry name" value="C-type lectin-like"/>
    <property type="match status" value="1"/>
</dbReference>
<proteinExistence type="inferred from homology"/>
<evidence type="ECO:0000313" key="4">
    <source>
        <dbReference type="EMBL" id="KIE08412.1"/>
    </source>
</evidence>
<dbReference type="InterPro" id="IPR051043">
    <property type="entry name" value="Sulfatase_Mod_Factor_Kinase"/>
</dbReference>
<name>A0A0C1N1N8_9CYAN</name>
<comment type="caution">
    <text evidence="4">The sequence shown here is derived from an EMBL/GenBank/DDBJ whole genome shotgun (WGS) entry which is preliminary data.</text>
</comment>
<organism evidence="4">
    <name type="scientific">Tolypothrix bouteillei VB521301</name>
    <dbReference type="NCBI Taxonomy" id="1479485"/>
    <lineage>
        <taxon>Bacteria</taxon>
        <taxon>Bacillati</taxon>
        <taxon>Cyanobacteriota</taxon>
        <taxon>Cyanophyceae</taxon>
        <taxon>Nostocales</taxon>
        <taxon>Tolypothrichaceae</taxon>
        <taxon>Tolypothrix</taxon>
    </lineage>
</organism>
<dbReference type="EMBL" id="JHEG04000002">
    <property type="protein sequence ID" value="KAF3883741.1"/>
    <property type="molecule type" value="Genomic_DNA"/>
</dbReference>
<reference evidence="4" key="1">
    <citation type="journal article" date="2015" name="Genome Announc.">
        <title>Draft Genome Sequence of Tolypothrix boutellei Strain VB521301.</title>
        <authorList>
            <person name="Chandrababunaidu M.M."/>
            <person name="Singh D."/>
            <person name="Sen D."/>
            <person name="Bhan S."/>
            <person name="Das S."/>
            <person name="Gupta A."/>
            <person name="Adhikary S.P."/>
            <person name="Tripathy S."/>
        </authorList>
    </citation>
    <scope>NUCLEOTIDE SEQUENCE</scope>
    <source>
        <strain evidence="4">VB521301</strain>
    </source>
</reference>
<comment type="similarity">
    <text evidence="1">Belongs to the CpcE/RpcE/PecE family.</text>
</comment>
<gene>
    <name evidence="4" type="ORF">DA73_0227905</name>
    <name evidence="3" type="ORF">DA73_0400039110</name>
</gene>
<dbReference type="GO" id="GO:0120147">
    <property type="term" value="F:formylglycine-generating oxidase activity"/>
    <property type="evidence" value="ECO:0007669"/>
    <property type="project" value="TreeGrafter"/>
</dbReference>
<dbReference type="Pfam" id="PF03781">
    <property type="entry name" value="FGE-sulfatase"/>
    <property type="match status" value="1"/>
</dbReference>
<evidence type="ECO:0000313" key="5">
    <source>
        <dbReference type="Proteomes" id="UP000029738"/>
    </source>
</evidence>
<dbReference type="OrthoDB" id="9768004at2"/>
<dbReference type="RefSeq" id="WP_038080853.1">
    <property type="nucleotide sequence ID" value="NZ_JHEG04000002.1"/>
</dbReference>
<reference evidence="3" key="2">
    <citation type="submission" date="2019-11" db="EMBL/GenBank/DDBJ databases">
        <title>Improved Assembly of Tolypothrix boutellei genome.</title>
        <authorList>
            <person name="Sarangi A.N."/>
            <person name="Mukherjee M."/>
            <person name="Ghosh S."/>
            <person name="Singh D."/>
            <person name="Das A."/>
            <person name="Kant S."/>
            <person name="Prusty A."/>
            <person name="Tripathy S."/>
        </authorList>
    </citation>
    <scope>NUCLEOTIDE SEQUENCE</scope>
    <source>
        <strain evidence="3">VB521301</strain>
    </source>
</reference>
<sequence>MNNPQQPREYDAVFGGNSSLPENAAVLGGIEGIKLQLSNSDAKVQIAALEQATNYGEPGLDLVIAALKDKSWAVQNAAYFILNSRTEPRIKQVLQEPHRLGFKLEPIEIVTLNEFGENIQRQQRTARYFLEDLGNGVTLEMAAIPGGSFLMGSPEQEVLYLNESPPHQVSVTSFCMGKYQLTQAQYQAVMESNPSNFKGDNRPVENVSWDNAVTFCQKLSQRTGKNYRLPTEAEWEYACRAGTNTPFYFGETITPDLVNYHSGYPYSAAPKGKFRAQTTDVGSFPPNAFGLYDMHGNVWEWCEDDWHENYTDAPINGSAWFSQSGNHTKIIRGGCWCSFALNCRSADRGACQRGCPSLYYGFRVVLPL</sequence>
<dbReference type="AlphaFoldDB" id="A0A0C1N1N8"/>
<dbReference type="Gene3D" id="3.90.1580.10">
    <property type="entry name" value="paralog of FGE (formylglycine-generating enzyme)"/>
    <property type="match status" value="1"/>
</dbReference>
<dbReference type="Proteomes" id="UP000029738">
    <property type="component" value="Unassembled WGS sequence"/>
</dbReference>
<evidence type="ECO:0000256" key="1">
    <source>
        <dbReference type="ARBA" id="ARBA00009299"/>
    </source>
</evidence>
<accession>A0A0C1N1N8</accession>
<protein>
    <submittedName>
        <fullName evidence="3">SUMF1/EgtB/PvdO family nonheme iron enzyme</fullName>
    </submittedName>
    <submittedName>
        <fullName evidence="4">Sulphatase-modifying factor protein</fullName>
    </submittedName>
</protein>
<keyword evidence="5" id="KW-1185">Reference proteome</keyword>
<dbReference type="EMBL" id="JHEG02000058">
    <property type="protein sequence ID" value="KIE08412.1"/>
    <property type="molecule type" value="Genomic_DNA"/>
</dbReference>
<dbReference type="InterPro" id="IPR016024">
    <property type="entry name" value="ARM-type_fold"/>
</dbReference>
<dbReference type="PANTHER" id="PTHR23150">
    <property type="entry name" value="SULFATASE MODIFYING FACTOR 1, 2"/>
    <property type="match status" value="1"/>
</dbReference>
<dbReference type="SUPFAM" id="SSF48371">
    <property type="entry name" value="ARM repeat"/>
    <property type="match status" value="1"/>
</dbReference>